<dbReference type="InterPro" id="IPR002076">
    <property type="entry name" value="ELO_fam"/>
</dbReference>
<comment type="subcellular location">
    <subcellularLocation>
        <location evidence="1">Membrane</location>
        <topology evidence="1">Multi-pass membrane protein</topology>
    </subcellularLocation>
</comment>
<keyword evidence="6 10" id="KW-1133">Transmembrane helix</keyword>
<evidence type="ECO:0000256" key="2">
    <source>
        <dbReference type="ARBA" id="ARBA00022516"/>
    </source>
</evidence>
<dbReference type="PANTHER" id="PTHR11157:SF17">
    <property type="entry name" value="ELONGATION OF VERY LONG CHAIN FATTY ACIDS PROTEIN 6"/>
    <property type="match status" value="1"/>
</dbReference>
<sequence length="379" mass="45127">MSFDLDLPFLYGCSFDFISNPSVIQRLYSKEYMFPRNPSYATYESDENSRRLFAVTSSSGESSDRASLISDENVLILCKLLTSFLLLTFIKIPLFDKWYFSMDKPYLFFENQDPSVSPNYSFIFDFERNFDIHLNIQWMNKHYHYVFYYIGLYLLVIFGVQAFMKNRSRFEVRKLLAAWNILLATFSILGMSRTLPELVHVLTKFGFAYSVCNPSYMFEKVTAFWGWMFCYSKIPELFDTLFIVLRKQPLIFLHWYHHITVLLFTWYANIYQVAAGRWYVAMNYFVHSWMYTYFALKSLRIKTPRIFALIITFLQILQMIFGFYITYFSYVTIHKGEPCNQKTNIAISGLLMYGSYFVLFARFFYYSYLSPPNKAKKSV</sequence>
<evidence type="ECO:0000256" key="5">
    <source>
        <dbReference type="ARBA" id="ARBA00022832"/>
    </source>
</evidence>
<dbReference type="GO" id="GO:0009922">
    <property type="term" value="F:fatty acid elongase activity"/>
    <property type="evidence" value="ECO:0007669"/>
    <property type="project" value="UniProtKB-EC"/>
</dbReference>
<dbReference type="AlphaFoldDB" id="A0A8X6I901"/>
<evidence type="ECO:0000313" key="12">
    <source>
        <dbReference type="Proteomes" id="UP000887013"/>
    </source>
</evidence>
<dbReference type="GO" id="GO:0034625">
    <property type="term" value="P:fatty acid elongation, monounsaturated fatty acid"/>
    <property type="evidence" value="ECO:0007669"/>
    <property type="project" value="TreeGrafter"/>
</dbReference>
<dbReference type="InterPro" id="IPR030457">
    <property type="entry name" value="ELO_CS"/>
</dbReference>
<evidence type="ECO:0000313" key="11">
    <source>
        <dbReference type="EMBL" id="GFS32878.1"/>
    </source>
</evidence>
<dbReference type="GO" id="GO:0019367">
    <property type="term" value="P:fatty acid elongation, saturated fatty acid"/>
    <property type="evidence" value="ECO:0007669"/>
    <property type="project" value="TreeGrafter"/>
</dbReference>
<feature type="transmembrane region" description="Helical" evidence="10">
    <location>
        <begin position="176"/>
        <end position="195"/>
    </location>
</feature>
<organism evidence="11 12">
    <name type="scientific">Nephila pilipes</name>
    <name type="common">Giant wood spider</name>
    <name type="synonym">Nephila maculata</name>
    <dbReference type="NCBI Taxonomy" id="299642"/>
    <lineage>
        <taxon>Eukaryota</taxon>
        <taxon>Metazoa</taxon>
        <taxon>Ecdysozoa</taxon>
        <taxon>Arthropoda</taxon>
        <taxon>Chelicerata</taxon>
        <taxon>Arachnida</taxon>
        <taxon>Araneae</taxon>
        <taxon>Araneomorphae</taxon>
        <taxon>Entelegynae</taxon>
        <taxon>Araneoidea</taxon>
        <taxon>Nephilidae</taxon>
        <taxon>Nephila</taxon>
    </lineage>
</organism>
<evidence type="ECO:0000256" key="9">
    <source>
        <dbReference type="ARBA" id="ARBA00023160"/>
    </source>
</evidence>
<keyword evidence="3 10" id="KW-0808">Transferase</keyword>
<evidence type="ECO:0000256" key="3">
    <source>
        <dbReference type="ARBA" id="ARBA00022679"/>
    </source>
</evidence>
<feature type="transmembrane region" description="Helical" evidence="10">
    <location>
        <begin position="306"/>
        <end position="325"/>
    </location>
</feature>
<protein>
    <recommendedName>
        <fullName evidence="10">Elongation of very long chain fatty acids protein</fullName>
        <ecNumber evidence="10">2.3.1.199</ecNumber>
    </recommendedName>
    <alternativeName>
        <fullName evidence="10">Very-long-chain 3-oxoacyl-CoA synthase</fullName>
    </alternativeName>
</protein>
<evidence type="ECO:0000256" key="10">
    <source>
        <dbReference type="RuleBase" id="RU361115"/>
    </source>
</evidence>
<feature type="transmembrane region" description="Helical" evidence="10">
    <location>
        <begin position="345"/>
        <end position="368"/>
    </location>
</feature>
<dbReference type="OrthoDB" id="10259681at2759"/>
<keyword evidence="7 10" id="KW-0443">Lipid metabolism</keyword>
<dbReference type="PANTHER" id="PTHR11157">
    <property type="entry name" value="FATTY ACID ACYL TRANSFERASE-RELATED"/>
    <property type="match status" value="1"/>
</dbReference>
<evidence type="ECO:0000256" key="4">
    <source>
        <dbReference type="ARBA" id="ARBA00022692"/>
    </source>
</evidence>
<gene>
    <name evidence="11" type="primary">ELOVL6</name>
    <name evidence="11" type="ORF">NPIL_388951</name>
</gene>
<feature type="transmembrane region" description="Helical" evidence="10">
    <location>
        <begin position="74"/>
        <end position="95"/>
    </location>
</feature>
<accession>A0A8X6I901</accession>
<comment type="catalytic activity">
    <reaction evidence="10">
        <text>a very-long-chain acyl-CoA + malonyl-CoA + H(+) = a very-long-chain 3-oxoacyl-CoA + CO2 + CoA</text>
        <dbReference type="Rhea" id="RHEA:32727"/>
        <dbReference type="ChEBI" id="CHEBI:15378"/>
        <dbReference type="ChEBI" id="CHEBI:16526"/>
        <dbReference type="ChEBI" id="CHEBI:57287"/>
        <dbReference type="ChEBI" id="CHEBI:57384"/>
        <dbReference type="ChEBI" id="CHEBI:90725"/>
        <dbReference type="ChEBI" id="CHEBI:90736"/>
        <dbReference type="EC" id="2.3.1.199"/>
    </reaction>
</comment>
<dbReference type="Proteomes" id="UP000887013">
    <property type="component" value="Unassembled WGS sequence"/>
</dbReference>
<feature type="transmembrane region" description="Helical" evidence="10">
    <location>
        <begin position="146"/>
        <end position="164"/>
    </location>
</feature>
<dbReference type="GO" id="GO:0034626">
    <property type="term" value="P:fatty acid elongation, polyunsaturated fatty acid"/>
    <property type="evidence" value="ECO:0007669"/>
    <property type="project" value="TreeGrafter"/>
</dbReference>
<evidence type="ECO:0000256" key="6">
    <source>
        <dbReference type="ARBA" id="ARBA00022989"/>
    </source>
</evidence>
<dbReference type="PROSITE" id="PS01188">
    <property type="entry name" value="ELO"/>
    <property type="match status" value="1"/>
</dbReference>
<evidence type="ECO:0000256" key="1">
    <source>
        <dbReference type="ARBA" id="ARBA00004141"/>
    </source>
</evidence>
<keyword evidence="12" id="KW-1185">Reference proteome</keyword>
<evidence type="ECO:0000256" key="8">
    <source>
        <dbReference type="ARBA" id="ARBA00023136"/>
    </source>
</evidence>
<feature type="transmembrane region" description="Helical" evidence="10">
    <location>
        <begin position="224"/>
        <end position="245"/>
    </location>
</feature>
<dbReference type="EMBL" id="BMAW01088058">
    <property type="protein sequence ID" value="GFS32878.1"/>
    <property type="molecule type" value="Genomic_DNA"/>
</dbReference>
<keyword evidence="8 10" id="KW-0472">Membrane</keyword>
<name>A0A8X6I901_NEPPI</name>
<feature type="transmembrane region" description="Helical" evidence="10">
    <location>
        <begin position="276"/>
        <end position="294"/>
    </location>
</feature>
<keyword evidence="5 10" id="KW-0276">Fatty acid metabolism</keyword>
<feature type="transmembrane region" description="Helical" evidence="10">
    <location>
        <begin position="252"/>
        <end position="270"/>
    </location>
</feature>
<comment type="similarity">
    <text evidence="10">Belongs to the ELO family.</text>
</comment>
<evidence type="ECO:0000256" key="7">
    <source>
        <dbReference type="ARBA" id="ARBA00023098"/>
    </source>
</evidence>
<dbReference type="GO" id="GO:0042761">
    <property type="term" value="P:very long-chain fatty acid biosynthetic process"/>
    <property type="evidence" value="ECO:0007669"/>
    <property type="project" value="TreeGrafter"/>
</dbReference>
<reference evidence="11" key="1">
    <citation type="submission" date="2020-08" db="EMBL/GenBank/DDBJ databases">
        <title>Multicomponent nature underlies the extraordinary mechanical properties of spider dragline silk.</title>
        <authorList>
            <person name="Kono N."/>
            <person name="Nakamura H."/>
            <person name="Mori M."/>
            <person name="Yoshida Y."/>
            <person name="Ohtoshi R."/>
            <person name="Malay A.D."/>
            <person name="Moran D.A.P."/>
            <person name="Tomita M."/>
            <person name="Numata K."/>
            <person name="Arakawa K."/>
        </authorList>
    </citation>
    <scope>NUCLEOTIDE SEQUENCE</scope>
</reference>
<dbReference type="Pfam" id="PF01151">
    <property type="entry name" value="ELO"/>
    <property type="match status" value="1"/>
</dbReference>
<dbReference type="GO" id="GO:0005789">
    <property type="term" value="C:endoplasmic reticulum membrane"/>
    <property type="evidence" value="ECO:0007669"/>
    <property type="project" value="TreeGrafter"/>
</dbReference>
<proteinExistence type="inferred from homology"/>
<comment type="caution">
    <text evidence="10">Lacks conserved residue(s) required for the propagation of feature annotation.</text>
</comment>
<keyword evidence="4 10" id="KW-0812">Transmembrane</keyword>
<comment type="caution">
    <text evidence="11">The sequence shown here is derived from an EMBL/GenBank/DDBJ whole genome shotgun (WGS) entry which is preliminary data.</text>
</comment>
<dbReference type="GO" id="GO:0030148">
    <property type="term" value="P:sphingolipid biosynthetic process"/>
    <property type="evidence" value="ECO:0007669"/>
    <property type="project" value="TreeGrafter"/>
</dbReference>
<keyword evidence="9 10" id="KW-0275">Fatty acid biosynthesis</keyword>
<dbReference type="EC" id="2.3.1.199" evidence="10"/>
<keyword evidence="2 10" id="KW-0444">Lipid biosynthesis</keyword>